<sequence length="176" mass="20166">MNPIEIRKATITDLEAIQNISTQTFIETFAAVNTTENIENYVTESFNSEQLTSEINNADSQFYLATSGNEILGYLKINFGNAQTETINKNALEVHRIYVSQAFHGKNVGQLLIDEVKKIAQDTGVDYIWLGVWEENHRALRFYTKNGFVEFDKHVFTLGNEEQTDLLMQHIINKKQ</sequence>
<gene>
    <name evidence="3" type="ORF">FNW11_04215</name>
    <name evidence="2" type="ORF">FNW12_04605</name>
</gene>
<dbReference type="Pfam" id="PF00583">
    <property type="entry name" value="Acetyltransf_1"/>
    <property type="match status" value="1"/>
</dbReference>
<name>A0A553BVA6_9FLAO</name>
<dbReference type="OrthoDB" id="7205533at2"/>
<dbReference type="SUPFAM" id="SSF55729">
    <property type="entry name" value="Acyl-CoA N-acyltransferases (Nat)"/>
    <property type="match status" value="1"/>
</dbReference>
<dbReference type="Gene3D" id="3.40.630.30">
    <property type="match status" value="1"/>
</dbReference>
<dbReference type="EMBL" id="VJZL01000004">
    <property type="protein sequence ID" value="TRX12180.1"/>
    <property type="molecule type" value="Genomic_DNA"/>
</dbReference>
<dbReference type="Proteomes" id="UP000318528">
    <property type="component" value="Unassembled WGS sequence"/>
</dbReference>
<evidence type="ECO:0000313" key="3">
    <source>
        <dbReference type="EMBL" id="TRX12180.1"/>
    </source>
</evidence>
<dbReference type="EMBL" id="VJZN01000006">
    <property type="protein sequence ID" value="TRX08029.1"/>
    <property type="molecule type" value="Genomic_DNA"/>
</dbReference>
<protein>
    <submittedName>
        <fullName evidence="3">GNAT family N-acetyltransferase</fullName>
    </submittedName>
</protein>
<dbReference type="InterPro" id="IPR050276">
    <property type="entry name" value="MshD_Acetyltransferase"/>
</dbReference>
<dbReference type="PROSITE" id="PS51186">
    <property type="entry name" value="GNAT"/>
    <property type="match status" value="1"/>
</dbReference>
<dbReference type="GO" id="GO:0016747">
    <property type="term" value="F:acyltransferase activity, transferring groups other than amino-acyl groups"/>
    <property type="evidence" value="ECO:0007669"/>
    <property type="project" value="InterPro"/>
</dbReference>
<dbReference type="AlphaFoldDB" id="A0A553BVA6"/>
<dbReference type="CDD" id="cd04301">
    <property type="entry name" value="NAT_SF"/>
    <property type="match status" value="1"/>
</dbReference>
<dbReference type="RefSeq" id="WP_143386662.1">
    <property type="nucleotide sequence ID" value="NZ_VJZL01000004.1"/>
</dbReference>
<dbReference type="PANTHER" id="PTHR43617">
    <property type="entry name" value="L-AMINO ACID N-ACETYLTRANSFERASE"/>
    <property type="match status" value="1"/>
</dbReference>
<dbReference type="Proteomes" id="UP000318669">
    <property type="component" value="Unassembled WGS sequence"/>
</dbReference>
<evidence type="ECO:0000313" key="4">
    <source>
        <dbReference type="Proteomes" id="UP000318528"/>
    </source>
</evidence>
<proteinExistence type="predicted"/>
<dbReference type="InterPro" id="IPR016181">
    <property type="entry name" value="Acyl_CoA_acyltransferase"/>
</dbReference>
<dbReference type="PANTHER" id="PTHR43617:SF33">
    <property type="entry name" value="SPORE COAT POLYSACCHARIDE BIOSYNTHESIS PROTEIN SPSD"/>
    <property type="match status" value="1"/>
</dbReference>
<reference evidence="4 5" key="1">
    <citation type="submission" date="2019-07" db="EMBL/GenBank/DDBJ databases">
        <title>Novel species of Flavobacterium.</title>
        <authorList>
            <person name="Liu Q."/>
            <person name="Xin Y.-H."/>
        </authorList>
    </citation>
    <scope>NUCLEOTIDE SEQUENCE [LARGE SCALE GENOMIC DNA]</scope>
    <source>
        <strain evidence="2 4">GSP39</strain>
        <strain evidence="3 5">GSR22</strain>
    </source>
</reference>
<comment type="caution">
    <text evidence="3">The sequence shown here is derived from an EMBL/GenBank/DDBJ whole genome shotgun (WGS) entry which is preliminary data.</text>
</comment>
<keyword evidence="3" id="KW-0808">Transferase</keyword>
<evidence type="ECO:0000313" key="2">
    <source>
        <dbReference type="EMBL" id="TRX08029.1"/>
    </source>
</evidence>
<keyword evidence="4" id="KW-1185">Reference proteome</keyword>
<organism evidence="3 5">
    <name type="scientific">Flavobacterium gawalongense</name>
    <dbReference type="NCBI Taxonomy" id="2594432"/>
    <lineage>
        <taxon>Bacteria</taxon>
        <taxon>Pseudomonadati</taxon>
        <taxon>Bacteroidota</taxon>
        <taxon>Flavobacteriia</taxon>
        <taxon>Flavobacteriales</taxon>
        <taxon>Flavobacteriaceae</taxon>
        <taxon>Flavobacterium</taxon>
    </lineage>
</organism>
<dbReference type="InterPro" id="IPR000182">
    <property type="entry name" value="GNAT_dom"/>
</dbReference>
<feature type="domain" description="N-acetyltransferase" evidence="1">
    <location>
        <begin position="4"/>
        <end position="173"/>
    </location>
</feature>
<accession>A0A553BVA6</accession>
<evidence type="ECO:0000313" key="5">
    <source>
        <dbReference type="Proteomes" id="UP000318669"/>
    </source>
</evidence>
<evidence type="ECO:0000259" key="1">
    <source>
        <dbReference type="PROSITE" id="PS51186"/>
    </source>
</evidence>